<evidence type="ECO:0000313" key="2">
    <source>
        <dbReference type="EMBL" id="MFD3274620.1"/>
    </source>
</evidence>
<keyword evidence="3" id="KW-1185">Reference proteome</keyword>
<sequence>MKKKLRIRYCPQCHWLLRATYVAQELLTTFEKELGGICLEPSDTAGEFAILCEDDVLFDRKTNGGFEEIKIIKQLVRDYVCPEKPLGHSDK</sequence>
<name>A0ABW6CUK8_9BACT</name>
<protein>
    <submittedName>
        <fullName evidence="2">SelT/SelW/SelH family protein</fullName>
    </submittedName>
</protein>
<dbReference type="PANTHER" id="PTHR36417">
    <property type="entry name" value="SELENOPROTEIN DOMAIN PROTEIN (AFU_ORTHOLOGUE AFUA_1G05220)"/>
    <property type="match status" value="1"/>
</dbReference>
<dbReference type="RefSeq" id="WP_377974070.1">
    <property type="nucleotide sequence ID" value="NZ_JBBKYA010000001.1"/>
</dbReference>
<dbReference type="NCBIfam" id="TIGR02174">
    <property type="entry name" value="CXXU_selWTH"/>
    <property type="match status" value="1"/>
</dbReference>
<dbReference type="EMBL" id="JBBKYA010000001">
    <property type="protein sequence ID" value="MFD3274620.1"/>
    <property type="molecule type" value="Genomic_DNA"/>
</dbReference>
<organism evidence="2 3">
    <name type="scientific">Aquirufa echingensis</name>
    <dbReference type="NCBI Taxonomy" id="3096516"/>
    <lineage>
        <taxon>Bacteria</taxon>
        <taxon>Pseudomonadati</taxon>
        <taxon>Bacteroidota</taxon>
        <taxon>Cytophagia</taxon>
        <taxon>Cytophagales</taxon>
        <taxon>Flectobacillaceae</taxon>
        <taxon>Aquirufa</taxon>
    </lineage>
</organism>
<proteinExistence type="predicted"/>
<dbReference type="InterPro" id="IPR011893">
    <property type="entry name" value="Selenoprotein_Rdx-typ"/>
</dbReference>
<reference evidence="2 3" key="1">
    <citation type="submission" date="2024-03" db="EMBL/GenBank/DDBJ databases">
        <title>Aquirufa genome sequencing.</title>
        <authorList>
            <person name="Pitt A."/>
            <person name="Hahn M.W."/>
        </authorList>
    </citation>
    <scope>NUCLEOTIDE SEQUENCE [LARGE SCALE GENOMIC DNA]</scope>
    <source>
        <strain evidence="2 3">PLAD-142S6K</strain>
    </source>
</reference>
<dbReference type="PANTHER" id="PTHR36417:SF2">
    <property type="entry name" value="SELENOPROTEIN DOMAIN PROTEIN (AFU_ORTHOLOGUE AFUA_1G05220)"/>
    <property type="match status" value="1"/>
</dbReference>
<accession>A0ABW6CUK8</accession>
<gene>
    <name evidence="2" type="ORF">SKC38_00090</name>
</gene>
<dbReference type="SUPFAM" id="SSF52833">
    <property type="entry name" value="Thioredoxin-like"/>
    <property type="match status" value="1"/>
</dbReference>
<evidence type="ECO:0000313" key="3">
    <source>
        <dbReference type="Proteomes" id="UP001598114"/>
    </source>
</evidence>
<comment type="caution">
    <text evidence="2">The sequence shown here is derived from an EMBL/GenBank/DDBJ whole genome shotgun (WGS) entry which is preliminary data.</text>
</comment>
<dbReference type="InterPro" id="IPR036249">
    <property type="entry name" value="Thioredoxin-like_sf"/>
</dbReference>
<dbReference type="Proteomes" id="UP001598114">
    <property type="component" value="Unassembled WGS sequence"/>
</dbReference>
<evidence type="ECO:0000256" key="1">
    <source>
        <dbReference type="ARBA" id="ARBA00023284"/>
    </source>
</evidence>
<dbReference type="Pfam" id="PF10262">
    <property type="entry name" value="Rdx"/>
    <property type="match status" value="1"/>
</dbReference>
<dbReference type="Gene3D" id="3.40.30.10">
    <property type="entry name" value="Glutaredoxin"/>
    <property type="match status" value="1"/>
</dbReference>
<keyword evidence="1" id="KW-0676">Redox-active center</keyword>